<sequence length="119" mass="13747">MSLIKGQLKRRLKELYENYENDVWFPGALCIPCKLHVLKMKSESGTRMRLPEITRFVGVGSLQLSDVIVEFVKLREPIPLIHRKLDMIILQVNRNQSQSSGVVANAQNYDRKRGTPRLQ</sequence>
<comment type="caution">
    <text evidence="1">The sequence shown here is derived from an EMBL/GenBank/DDBJ whole genome shotgun (WGS) entry which is preliminary data.</text>
</comment>
<gene>
    <name evidence="1" type="ORF">QAD02_002495</name>
</gene>
<dbReference type="EMBL" id="CM056743">
    <property type="protein sequence ID" value="KAJ8671236.1"/>
    <property type="molecule type" value="Genomic_DNA"/>
</dbReference>
<keyword evidence="2" id="KW-1185">Reference proteome</keyword>
<evidence type="ECO:0000313" key="1">
    <source>
        <dbReference type="EMBL" id="KAJ8671236.1"/>
    </source>
</evidence>
<organism evidence="1 2">
    <name type="scientific">Eretmocerus hayati</name>
    <dbReference type="NCBI Taxonomy" id="131215"/>
    <lineage>
        <taxon>Eukaryota</taxon>
        <taxon>Metazoa</taxon>
        <taxon>Ecdysozoa</taxon>
        <taxon>Arthropoda</taxon>
        <taxon>Hexapoda</taxon>
        <taxon>Insecta</taxon>
        <taxon>Pterygota</taxon>
        <taxon>Neoptera</taxon>
        <taxon>Endopterygota</taxon>
        <taxon>Hymenoptera</taxon>
        <taxon>Apocrita</taxon>
        <taxon>Proctotrupomorpha</taxon>
        <taxon>Chalcidoidea</taxon>
        <taxon>Aphelinidae</taxon>
        <taxon>Aphelininae</taxon>
        <taxon>Eretmocerus</taxon>
    </lineage>
</organism>
<proteinExistence type="predicted"/>
<name>A0ACC2NJZ8_9HYME</name>
<dbReference type="Proteomes" id="UP001239111">
    <property type="component" value="Chromosome 3"/>
</dbReference>
<accession>A0ACC2NJZ8</accession>
<protein>
    <submittedName>
        <fullName evidence="1">Uncharacterized protein</fullName>
    </submittedName>
</protein>
<evidence type="ECO:0000313" key="2">
    <source>
        <dbReference type="Proteomes" id="UP001239111"/>
    </source>
</evidence>
<reference evidence="1" key="1">
    <citation type="submission" date="2023-04" db="EMBL/GenBank/DDBJ databases">
        <title>A chromosome-level genome assembly of the parasitoid wasp Eretmocerus hayati.</title>
        <authorList>
            <person name="Zhong Y."/>
            <person name="Liu S."/>
            <person name="Liu Y."/>
        </authorList>
    </citation>
    <scope>NUCLEOTIDE SEQUENCE</scope>
    <source>
        <strain evidence="1">ZJU_SS_LIU_2023</strain>
    </source>
</reference>